<evidence type="ECO:0000256" key="1">
    <source>
        <dbReference type="ARBA" id="ARBA00022737"/>
    </source>
</evidence>
<keyword evidence="1" id="KW-0677">Repeat</keyword>
<evidence type="ECO:0000256" key="3">
    <source>
        <dbReference type="PROSITE-ProRule" id="PRU00339"/>
    </source>
</evidence>
<reference evidence="4 5" key="1">
    <citation type="submission" date="2023-12" db="EMBL/GenBank/DDBJ databases">
        <title>Pseudomonas sp. T5W1.</title>
        <authorList>
            <person name="Maltman C."/>
        </authorList>
    </citation>
    <scope>NUCLEOTIDE SEQUENCE [LARGE SCALE GENOMIC DNA]</scope>
    <source>
        <strain evidence="4 5">T5W1</strain>
    </source>
</reference>
<feature type="repeat" description="TPR" evidence="3">
    <location>
        <begin position="34"/>
        <end position="67"/>
    </location>
</feature>
<gene>
    <name evidence="4" type="ORF">SOP97_02580</name>
</gene>
<evidence type="ECO:0000313" key="4">
    <source>
        <dbReference type="EMBL" id="MEA1604704.1"/>
    </source>
</evidence>
<dbReference type="InterPro" id="IPR051012">
    <property type="entry name" value="CellSynth/LPSAsmb/PSIAsmb"/>
</dbReference>
<feature type="repeat" description="TPR" evidence="3">
    <location>
        <begin position="753"/>
        <end position="786"/>
    </location>
</feature>
<dbReference type="RefSeq" id="WP_322948131.1">
    <property type="nucleotide sequence ID" value="NZ_JAYEET010000006.1"/>
</dbReference>
<proteinExistence type="predicted"/>
<dbReference type="InterPro" id="IPR019734">
    <property type="entry name" value="TPR_rpt"/>
</dbReference>
<organism evidence="4 5">
    <name type="scientific">Pseudomonas spirodelae</name>
    <dbReference type="NCBI Taxonomy" id="3101751"/>
    <lineage>
        <taxon>Bacteria</taxon>
        <taxon>Pseudomonadati</taxon>
        <taxon>Pseudomonadota</taxon>
        <taxon>Gammaproteobacteria</taxon>
        <taxon>Pseudomonadales</taxon>
        <taxon>Pseudomonadaceae</taxon>
        <taxon>Pseudomonas</taxon>
    </lineage>
</organism>
<dbReference type="Pfam" id="PF13181">
    <property type="entry name" value="TPR_8"/>
    <property type="match status" value="1"/>
</dbReference>
<feature type="repeat" description="TPR" evidence="3">
    <location>
        <begin position="581"/>
        <end position="614"/>
    </location>
</feature>
<dbReference type="Gene3D" id="1.25.40.10">
    <property type="entry name" value="Tetratricopeptide repeat domain"/>
    <property type="match status" value="3"/>
</dbReference>
<dbReference type="Pfam" id="PF14559">
    <property type="entry name" value="TPR_19"/>
    <property type="match status" value="1"/>
</dbReference>
<keyword evidence="5" id="KW-1185">Reference proteome</keyword>
<dbReference type="SMART" id="SM00028">
    <property type="entry name" value="TPR"/>
    <property type="match status" value="12"/>
</dbReference>
<dbReference type="EMBL" id="JAYEET010000006">
    <property type="protein sequence ID" value="MEA1604704.1"/>
    <property type="molecule type" value="Genomic_DNA"/>
</dbReference>
<evidence type="ECO:0000256" key="2">
    <source>
        <dbReference type="ARBA" id="ARBA00022803"/>
    </source>
</evidence>
<dbReference type="SUPFAM" id="SSF48452">
    <property type="entry name" value="TPR-like"/>
    <property type="match status" value="4"/>
</dbReference>
<dbReference type="PROSITE" id="PS50005">
    <property type="entry name" value="TPR"/>
    <property type="match status" value="3"/>
</dbReference>
<protein>
    <submittedName>
        <fullName evidence="4">Tetratricopeptide repeat protein</fullName>
    </submittedName>
</protein>
<dbReference type="PANTHER" id="PTHR45586:SF1">
    <property type="entry name" value="LIPOPOLYSACCHARIDE ASSEMBLY PROTEIN B"/>
    <property type="match status" value="1"/>
</dbReference>
<dbReference type="PROSITE" id="PS51257">
    <property type="entry name" value="PROKAR_LIPOPROTEIN"/>
    <property type="match status" value="1"/>
</dbReference>
<dbReference type="PANTHER" id="PTHR45586">
    <property type="entry name" value="TPR REPEAT-CONTAINING PROTEIN PA4667"/>
    <property type="match status" value="1"/>
</dbReference>
<name>A0ABU5P4W4_9PSED</name>
<dbReference type="InterPro" id="IPR011990">
    <property type="entry name" value="TPR-like_helical_dom_sf"/>
</dbReference>
<dbReference type="Proteomes" id="UP001292571">
    <property type="component" value="Unassembled WGS sequence"/>
</dbReference>
<comment type="caution">
    <text evidence="4">The sequence shown here is derived from an EMBL/GenBank/DDBJ whole genome shotgun (WGS) entry which is preliminary data.</text>
</comment>
<accession>A0ABU5P4W4</accession>
<keyword evidence="2 3" id="KW-0802">TPR repeat</keyword>
<evidence type="ECO:0000313" key="5">
    <source>
        <dbReference type="Proteomes" id="UP001292571"/>
    </source>
</evidence>
<sequence length="801" mass="87916">MKIHRLKAGKNVRGALLAVFFIGLTACSTPEEKANKYYERGVSLMEQGDLLKARIELQNALQIKPDLTAAWFALAQIAEQQGDWEKLFGLLNKVADYDPQHLETQIKLGRMLLAAGRLDRALAASDFTLSIAPDNAEVLGLRAGVLYKLDDKIGAVAQANAALKISPNNIDALVVLATERLAANDAEKAIEYLDRGLKVNDKNIALQLIKVQALESMAQTDSSEAIFRKLIALYPETRALRHTLAEFYLVHGRAEAAEAEYRAIAAENPEDVDASLDVVRFIGTIKGRDAALQYLQEMISADTSNNELSFALAAMQQSQGDQRAAETIFRTIIARSADSPDAIRAKGLLAGVLLLNGDKPVAQTLINEVLAGDQRNEQGLLLKASLAVDGRQYDEAIADLRSILRDSPNSPRALLMLAKTYELAGSAELAQENYLKAYENGKPVVQFGMAYAEFLLQRSQMARAETVASEILQEEPGHVPAMKVLAQARINQGDWSGAQTVADQMSQLPGQGQVADEIRGTIFAARKDYSESIAAFRRVYDAAPAEVQPMVSLVRSYVLAGKVSEAKDFLRSVIQATPSNTSALVLLGELHVADKDDKAAAEIFQQVISLQPAQAVGYINLANVDMRAGRVAEAEQVVEQGLAMSPGNFDLLMARASIFEVSGRFAEAITAYEALHMDYPGADVVVNNLASLLSEHRAEQADWVRAYELALRFRRSDVPYFKDTLGWANYRLGKFEEGVVLIKDAVRQLPEQPVFRYHLGMSYAALNNKEQAREELEKALELSQLNSSQDVERIREALEKL</sequence>
<dbReference type="Pfam" id="PF13432">
    <property type="entry name" value="TPR_16"/>
    <property type="match status" value="6"/>
</dbReference>